<dbReference type="Gene3D" id="3.15.10.50">
    <property type="match status" value="1"/>
</dbReference>
<protein>
    <submittedName>
        <fullName evidence="1">Uncharacterized protein</fullName>
    </submittedName>
</protein>
<sequence>MLQNYRVPAGTVSVRIGIFLGFVALRVNRSLLGHGLVLELDAVMALSHAAVRTSAVVLLVIIAPAVITKEATPENDVSVATAPPEVLMPATLWGPGAANNWLDPLLVKAKNASGLDPMQVKAFKVVVPSDSWSNANFHADFSTGSAAGLSRMTRLGDCMLNEKTDLIECKLEMKNVHVKLKAEVQGDVFIPAVHPLVITSAFSENSVLLELKQTAGNNSTGVAFEIQNTTLFGEQNVQTSFIGTLSLSAKRLESFRSKLSSALIELLQADLLLNYTKVLNALAETNF</sequence>
<dbReference type="Proteomes" id="UP000594260">
    <property type="component" value="Unplaced"/>
</dbReference>
<evidence type="ECO:0000313" key="1">
    <source>
        <dbReference type="EnsemblMetazoa" id="XP_022673315"/>
    </source>
</evidence>
<proteinExistence type="predicted"/>
<keyword evidence="2" id="KW-1185">Reference proteome</keyword>
<dbReference type="OrthoDB" id="10456554at2759"/>
<name>A0A7M7KY07_VARDE</name>
<dbReference type="GeneID" id="111255525"/>
<dbReference type="EnsemblMetazoa" id="XM_022817580">
    <property type="protein sequence ID" value="XP_022673315"/>
    <property type="gene ID" value="LOC111255525"/>
</dbReference>
<dbReference type="InParanoid" id="A0A7M7KY07"/>
<evidence type="ECO:0000313" key="2">
    <source>
        <dbReference type="Proteomes" id="UP000594260"/>
    </source>
</evidence>
<reference evidence="1" key="1">
    <citation type="submission" date="2021-01" db="UniProtKB">
        <authorList>
            <consortium name="EnsemblMetazoa"/>
        </authorList>
    </citation>
    <scope>IDENTIFICATION</scope>
</reference>
<dbReference type="RefSeq" id="XP_022673315.1">
    <property type="nucleotide sequence ID" value="XM_022817580.1"/>
</dbReference>
<dbReference type="InterPro" id="IPR038602">
    <property type="entry name" value="Mite_allergen_7_sf"/>
</dbReference>
<accession>A0A7M7KY07</accession>
<dbReference type="KEGG" id="vde:111255525"/>
<dbReference type="AlphaFoldDB" id="A0A7M7KY07"/>
<organism evidence="1 2">
    <name type="scientific">Varroa destructor</name>
    <name type="common">Honeybee mite</name>
    <dbReference type="NCBI Taxonomy" id="109461"/>
    <lineage>
        <taxon>Eukaryota</taxon>
        <taxon>Metazoa</taxon>
        <taxon>Ecdysozoa</taxon>
        <taxon>Arthropoda</taxon>
        <taxon>Chelicerata</taxon>
        <taxon>Arachnida</taxon>
        <taxon>Acari</taxon>
        <taxon>Parasitiformes</taxon>
        <taxon>Mesostigmata</taxon>
        <taxon>Gamasina</taxon>
        <taxon>Dermanyssoidea</taxon>
        <taxon>Varroidae</taxon>
        <taxon>Varroa</taxon>
    </lineage>
</organism>